<dbReference type="Gene3D" id="1.10.600.10">
    <property type="entry name" value="Farnesyl Diphosphate Synthase"/>
    <property type="match status" value="2"/>
</dbReference>
<evidence type="ECO:0000313" key="1">
    <source>
        <dbReference type="EMBL" id="KAK0611904.1"/>
    </source>
</evidence>
<name>A0AA39W4L0_9PEZI</name>
<keyword evidence="2" id="KW-1185">Reference proteome</keyword>
<reference evidence="1" key="1">
    <citation type="submission" date="2023-06" db="EMBL/GenBank/DDBJ databases">
        <title>Genome-scale phylogeny and comparative genomics of the fungal order Sordariales.</title>
        <authorList>
            <consortium name="Lawrence Berkeley National Laboratory"/>
            <person name="Hensen N."/>
            <person name="Bonometti L."/>
            <person name="Westerberg I."/>
            <person name="Brannstrom I.O."/>
            <person name="Guillou S."/>
            <person name="Cros-Aarteil S."/>
            <person name="Calhoun S."/>
            <person name="Haridas S."/>
            <person name="Kuo A."/>
            <person name="Mondo S."/>
            <person name="Pangilinan J."/>
            <person name="Riley R."/>
            <person name="Labutti K."/>
            <person name="Andreopoulos B."/>
            <person name="Lipzen A."/>
            <person name="Chen C."/>
            <person name="Yanf M."/>
            <person name="Daum C."/>
            <person name="Ng V."/>
            <person name="Clum A."/>
            <person name="Steindorff A."/>
            <person name="Ohm R."/>
            <person name="Martin F."/>
            <person name="Silar P."/>
            <person name="Natvig D."/>
            <person name="Lalanne C."/>
            <person name="Gautier V."/>
            <person name="Ament-Velasquez S.L."/>
            <person name="Kruys A."/>
            <person name="Hutchinson M.I."/>
            <person name="Powell A.J."/>
            <person name="Barry K."/>
            <person name="Miller A.N."/>
            <person name="Grigoriev I.V."/>
            <person name="Debuchy R."/>
            <person name="Gladieux P."/>
            <person name="Thoren M.H."/>
            <person name="Johannesson H."/>
        </authorList>
    </citation>
    <scope>NUCLEOTIDE SEQUENCE</scope>
    <source>
        <strain evidence="1">CBS 606.72</strain>
    </source>
</reference>
<dbReference type="EMBL" id="JAULSU010000007">
    <property type="protein sequence ID" value="KAK0611904.1"/>
    <property type="molecule type" value="Genomic_DNA"/>
</dbReference>
<comment type="caution">
    <text evidence="1">The sequence shown here is derived from an EMBL/GenBank/DDBJ whole genome shotgun (WGS) entry which is preliminary data.</text>
</comment>
<dbReference type="Proteomes" id="UP001175000">
    <property type="component" value="Unassembled WGS sequence"/>
</dbReference>
<protein>
    <submittedName>
        <fullName evidence="1">Uncharacterized protein</fullName>
    </submittedName>
</protein>
<dbReference type="AlphaFoldDB" id="A0AA39W4L0"/>
<organism evidence="1 2">
    <name type="scientific">Immersiella caudata</name>
    <dbReference type="NCBI Taxonomy" id="314043"/>
    <lineage>
        <taxon>Eukaryota</taxon>
        <taxon>Fungi</taxon>
        <taxon>Dikarya</taxon>
        <taxon>Ascomycota</taxon>
        <taxon>Pezizomycotina</taxon>
        <taxon>Sordariomycetes</taxon>
        <taxon>Sordariomycetidae</taxon>
        <taxon>Sordariales</taxon>
        <taxon>Lasiosphaeriaceae</taxon>
        <taxon>Immersiella</taxon>
    </lineage>
</organism>
<proteinExistence type="predicted"/>
<gene>
    <name evidence="1" type="ORF">B0T14DRAFT_571759</name>
</gene>
<sequence length="365" mass="41483">MSASEQIWPGMQGPRIDKDKAQRRKILSLSFGSKTPWLMGEIAEFEMGLDKDLSFPSTAHKMHDSHSTQVDPSTHETDGFCEGIALRIHRDAILEDPVSVIFPETKPGRMEVLAYFHEYIAMHDDISELGDEAGVSTKLYNPLTPLIVSAQRRSSAYLLKAFEPREFDIYGVKRSRKKMFSKILKEMLSLDPGPASTALSLWAPGLDGPGLDERHLFLRREEDEAEQMCRNLIKESVLDFLETIRGVMERKDVSNDFKIFVDASKFMISGDLVWSVNVPPYHPAVAFIPGQLEWMANGTPSPTIIHHVWIVVHNIYFHPLSNIPGPKLYASSRLPKPWYKNIRGQRWAHLRHLHNIYGDAARIAL</sequence>
<accession>A0AA39W4L0</accession>
<evidence type="ECO:0000313" key="2">
    <source>
        <dbReference type="Proteomes" id="UP001175000"/>
    </source>
</evidence>
<dbReference type="InterPro" id="IPR008949">
    <property type="entry name" value="Isoprenoid_synthase_dom_sf"/>
</dbReference>